<dbReference type="PANTHER" id="PTHR43827">
    <property type="entry name" value="2,5-DIKETO-D-GLUCONIC ACID REDUCTASE"/>
    <property type="match status" value="1"/>
</dbReference>
<keyword evidence="2" id="KW-0521">NADP</keyword>
<protein>
    <submittedName>
        <fullName evidence="5">2,5-diketo-D-gluconate reductase B</fullName>
    </submittedName>
</protein>
<keyword evidence="6" id="KW-1185">Reference proteome</keyword>
<accession>A0A1N7FA03</accession>
<dbReference type="SUPFAM" id="SSF51430">
    <property type="entry name" value="NAD(P)-linked oxidoreductase"/>
    <property type="match status" value="1"/>
</dbReference>
<proteinExistence type="inferred from homology"/>
<organism evidence="5 6">
    <name type="scientific">Natronorubrum thiooxidans</name>
    <dbReference type="NCBI Taxonomy" id="308853"/>
    <lineage>
        <taxon>Archaea</taxon>
        <taxon>Methanobacteriati</taxon>
        <taxon>Methanobacteriota</taxon>
        <taxon>Stenosarchaea group</taxon>
        <taxon>Halobacteria</taxon>
        <taxon>Halobacteriales</taxon>
        <taxon>Natrialbaceae</taxon>
        <taxon>Natronorubrum</taxon>
    </lineage>
</organism>
<dbReference type="PANTHER" id="PTHR43827:SF3">
    <property type="entry name" value="NADP-DEPENDENT OXIDOREDUCTASE DOMAIN-CONTAINING PROTEIN"/>
    <property type="match status" value="1"/>
</dbReference>
<sequence length="251" mass="27627">MDLPQIGLGTMGLDDPEPIETAIERGYRHLDTAQIYDNEAVVGEGIARAAVDRNDLVVATKLWIDQLDRVCESTIESLERLDLDRVDLLYVHRPTGAYDPERTLTALADLRATGLVDAVAVSNFELDNLERFIDVLGEPPAANQIEYHPLFQPTPALDHARKHDYPLVAYSPLSGGRAGDIDSVVEVATRHGITPEQASLAWLLAKGIRPIPKASSRRHLESNLAALDVALDPADVTLIDEIEQTRELFPD</sequence>
<evidence type="ECO:0000256" key="1">
    <source>
        <dbReference type="ARBA" id="ARBA00007905"/>
    </source>
</evidence>
<dbReference type="OrthoDB" id="275427at2157"/>
<evidence type="ECO:0000256" key="3">
    <source>
        <dbReference type="ARBA" id="ARBA00023002"/>
    </source>
</evidence>
<dbReference type="InterPro" id="IPR036812">
    <property type="entry name" value="NAD(P)_OxRdtase_dom_sf"/>
</dbReference>
<name>A0A1N7FA03_9EURY</name>
<dbReference type="STRING" id="308853.SAMN05421752_106121"/>
<reference evidence="6" key="1">
    <citation type="submission" date="2017-01" db="EMBL/GenBank/DDBJ databases">
        <authorList>
            <person name="Varghese N."/>
            <person name="Submissions S."/>
        </authorList>
    </citation>
    <scope>NUCLEOTIDE SEQUENCE [LARGE SCALE GENOMIC DNA]</scope>
    <source>
        <strain evidence="6">type strain: HArc-</strain>
    </source>
</reference>
<dbReference type="EMBL" id="FTNR01000006">
    <property type="protein sequence ID" value="SIR97159.1"/>
    <property type="molecule type" value="Genomic_DNA"/>
</dbReference>
<dbReference type="PIRSF" id="PIRSF000097">
    <property type="entry name" value="AKR"/>
    <property type="match status" value="1"/>
</dbReference>
<dbReference type="InterPro" id="IPR018170">
    <property type="entry name" value="Aldo/ket_reductase_CS"/>
</dbReference>
<evidence type="ECO:0000256" key="2">
    <source>
        <dbReference type="ARBA" id="ARBA00022857"/>
    </source>
</evidence>
<dbReference type="InterPro" id="IPR023210">
    <property type="entry name" value="NADP_OxRdtase_dom"/>
</dbReference>
<feature type="domain" description="NADP-dependent oxidoreductase" evidence="4">
    <location>
        <begin position="6"/>
        <end position="243"/>
    </location>
</feature>
<dbReference type="Gene3D" id="3.20.20.100">
    <property type="entry name" value="NADP-dependent oxidoreductase domain"/>
    <property type="match status" value="1"/>
</dbReference>
<evidence type="ECO:0000313" key="6">
    <source>
        <dbReference type="Proteomes" id="UP000185936"/>
    </source>
</evidence>
<dbReference type="InterPro" id="IPR020471">
    <property type="entry name" value="AKR"/>
</dbReference>
<comment type="similarity">
    <text evidence="1">Belongs to the aldo/keto reductase family.</text>
</comment>
<evidence type="ECO:0000259" key="4">
    <source>
        <dbReference type="Pfam" id="PF00248"/>
    </source>
</evidence>
<dbReference type="PROSITE" id="PS00798">
    <property type="entry name" value="ALDOKETO_REDUCTASE_1"/>
    <property type="match status" value="1"/>
</dbReference>
<dbReference type="AlphaFoldDB" id="A0A1N7FA03"/>
<dbReference type="PRINTS" id="PR00069">
    <property type="entry name" value="ALDKETRDTASE"/>
</dbReference>
<evidence type="ECO:0000313" key="5">
    <source>
        <dbReference type="EMBL" id="SIR97159.1"/>
    </source>
</evidence>
<dbReference type="RefSeq" id="WP_076609062.1">
    <property type="nucleotide sequence ID" value="NZ_FTNR01000006.1"/>
</dbReference>
<dbReference type="Proteomes" id="UP000185936">
    <property type="component" value="Unassembled WGS sequence"/>
</dbReference>
<dbReference type="Pfam" id="PF00248">
    <property type="entry name" value="Aldo_ket_red"/>
    <property type="match status" value="1"/>
</dbReference>
<dbReference type="GO" id="GO:0016616">
    <property type="term" value="F:oxidoreductase activity, acting on the CH-OH group of donors, NAD or NADP as acceptor"/>
    <property type="evidence" value="ECO:0007669"/>
    <property type="project" value="UniProtKB-ARBA"/>
</dbReference>
<gene>
    <name evidence="5" type="ORF">SAMN05421752_106121</name>
</gene>
<keyword evidence="3" id="KW-0560">Oxidoreductase</keyword>